<protein>
    <recommendedName>
        <fullName evidence="1">TIR domain-containing protein</fullName>
    </recommendedName>
</protein>
<dbReference type="EMBL" id="JEMX01000039">
    <property type="protein sequence ID" value="EXI80168.1"/>
    <property type="molecule type" value="Genomic_DNA"/>
</dbReference>
<dbReference type="Proteomes" id="UP000021816">
    <property type="component" value="Unassembled WGS sequence"/>
</dbReference>
<dbReference type="Gene3D" id="3.40.50.10140">
    <property type="entry name" value="Toll/interleukin-1 receptor homology (TIR) domain"/>
    <property type="match status" value="1"/>
</dbReference>
<evidence type="ECO:0000259" key="1">
    <source>
        <dbReference type="Pfam" id="PF13676"/>
    </source>
</evidence>
<feature type="domain" description="TIR" evidence="1">
    <location>
        <begin position="9"/>
        <end position="118"/>
    </location>
</feature>
<dbReference type="PATRIC" id="fig|1454003.3.peg.1995"/>
<name>A0A011NBX9_9PROT</name>
<dbReference type="Gene3D" id="3.40.50.300">
    <property type="entry name" value="P-loop containing nucleotide triphosphate hydrolases"/>
    <property type="match status" value="1"/>
</dbReference>
<dbReference type="InterPro" id="IPR035897">
    <property type="entry name" value="Toll_tir_struct_dom_sf"/>
</dbReference>
<proteinExistence type="predicted"/>
<dbReference type="Pfam" id="PF13676">
    <property type="entry name" value="TIR_2"/>
    <property type="match status" value="1"/>
</dbReference>
<accession>A0A011NBX9</accession>
<dbReference type="InterPro" id="IPR000157">
    <property type="entry name" value="TIR_dom"/>
</dbReference>
<dbReference type="STRING" id="1454003.AW10_01945"/>
<organism evidence="2 3">
    <name type="scientific">Candidatus Accumulibacter appositus</name>
    <dbReference type="NCBI Taxonomy" id="1454003"/>
    <lineage>
        <taxon>Bacteria</taxon>
        <taxon>Pseudomonadati</taxon>
        <taxon>Pseudomonadota</taxon>
        <taxon>Betaproteobacteria</taxon>
        <taxon>Candidatus Accumulibacter</taxon>
    </lineage>
</organism>
<dbReference type="SUPFAM" id="SSF52200">
    <property type="entry name" value="Toll/Interleukin receptor TIR domain"/>
    <property type="match status" value="1"/>
</dbReference>
<reference evidence="2 3" key="1">
    <citation type="submission" date="2014-02" db="EMBL/GenBank/DDBJ databases">
        <title>Expanding our view of genomic diversity in Candidatus Accumulibacter clades.</title>
        <authorList>
            <person name="Skennerton C.T."/>
            <person name="Barr J.J."/>
            <person name="Slater F.R."/>
            <person name="Bond P.L."/>
            <person name="Tyson G.W."/>
        </authorList>
    </citation>
    <scope>NUCLEOTIDE SEQUENCE [LARGE SCALE GENOMIC DNA]</scope>
    <source>
        <strain evidence="3">BA-92</strain>
    </source>
</reference>
<sequence>MPNTTCDLFISYRRSDAAGHARALYRDLCRRFEKQRIFFDRESIEAGTVFPERLRDGVDGCRVVLALIGPGWLEAKDASGQRRLNDANDFVRQEIAQALHLGRKLIPVLFDDTPMPAAADLPIPLQGLAACDALMLRGKNFEYELQLEELLRLLAAIPGMPAPLPPAEGVLIGSGLDFDVFRGRRYLPIRLRASLRAVFKPLIDDRTRFFGGRHAFFETIMQFAADEQGGYLAITAPPGFGKTALIANLVDATPEAFAYHFFAPVYGDETLDEKFFLQNVVQQMAAWHGYSAELPEAINELRALYQEFVDTPLQHQQVLLLDGLDEVTQWPLAPYLSRRLPAHLHIIVSVRDVGQDWRNEYGLPADQLAELPLGGLDRDEIQALFSTLGEAGERIAADPAALTHISGQAAYANDPALGADPFYVRFLAEDLASGLLTPAQIAEQPQGLDAYLDRWWKQIVQLAGDAPLRDLFGTLAAALGPIGRGDLEAINTSLRDDWAGDFFEQVLARVRRLVRQDESGRYGLAHPRLRHYVADPRRIGKIDDYRSRLRDYCLRWPEHRSPYALSFLATHLADAGRSDELCALFSGRWMAAQWSVLGTYSPLIADLDRAARALLALPEPDYPRLLALVVARQTGRELMLSFPDELYEAWTAQGEIERALAGLGALGKARGRAIDPLLAVATRLLDTPAAAADGNPRRAATLLLQVIDQLPLVRLANEQQQALAKLAALLPLERGLPDAQRTALIRQAIDFAETADDAVQRAAGIGAIASALRASPPDRELARGLLTRARQALPAIDLAADRAFVLASLLPALENFAPDEVLAEMTTLAEQGAALLEHGSLAKNPLIRLLRAWQPWQLPQSAPRAQRQESIALLQCFAEFYLDDSSEQRDYAGAALSAIVPALCRLEDKGLALQLIERCWHNDAVEGALCVSYAVDALREFLPERLSDWLTAAKELTDASHHDMPINQQLFTASISNALAACGDWQGALKLAATLRGSERADALIDLARRTGVAFDNDQPAREAMLEKIRVIAQDPELTTGVDDLARLGVVTAQALGAASGKRTDAALARAASLCLAEMPEGDADQLRHLLAMALHEDGADVEALATLHQMSWVSSLASSMVVLIESVAAEAGQRDACTQALMAELQAREGASLYGDALRMVAPLVVSLAREGAPAAGPLGQFLADRIGSLPIEEQIDILANLSAALCHTDADQAAKQYERLLDWFGALRAHGYEIRANTLARVIGQLAAAADLLGDHLPPLAEKLRELAGRYADPQDAITLGGALCLLEVSRGCQALGAALGRLLPAVAALANKAPPALYISRMFADIVGRQVGSNEPQAKAATALAEAVVRCARPCPDEAARVMEACLEQALAIDNKGDRAQALIDICGKLAAGPRGWPQRLEASLAAALTKTQLADPEGLPAVLAAAVDAMCAADDPDTAERLARQATDPALLETLLANIATERERLTLGELSLFERAFVGIGDGQLASAVLHSVKVENDGANILKFLAETLVTEQWGSERGRLLCEFLPQFAAPLRALHGSSEIGRLVAEVERLDRAFLEAAGIVGEGGG</sequence>
<evidence type="ECO:0000313" key="3">
    <source>
        <dbReference type="Proteomes" id="UP000021816"/>
    </source>
</evidence>
<dbReference type="SUPFAM" id="SSF52540">
    <property type="entry name" value="P-loop containing nucleoside triphosphate hydrolases"/>
    <property type="match status" value="1"/>
</dbReference>
<dbReference type="GO" id="GO:0007165">
    <property type="term" value="P:signal transduction"/>
    <property type="evidence" value="ECO:0007669"/>
    <property type="project" value="InterPro"/>
</dbReference>
<comment type="caution">
    <text evidence="2">The sequence shown here is derived from an EMBL/GenBank/DDBJ whole genome shotgun (WGS) entry which is preliminary data.</text>
</comment>
<evidence type="ECO:0000313" key="2">
    <source>
        <dbReference type="EMBL" id="EXI80168.1"/>
    </source>
</evidence>
<gene>
    <name evidence="2" type="ORF">AW10_01945</name>
</gene>
<dbReference type="InterPro" id="IPR027417">
    <property type="entry name" value="P-loop_NTPase"/>
</dbReference>